<dbReference type="PROSITE" id="PS50878">
    <property type="entry name" value="RT_POL"/>
    <property type="match status" value="1"/>
</dbReference>
<evidence type="ECO:0000259" key="1">
    <source>
        <dbReference type="PROSITE" id="PS50878"/>
    </source>
</evidence>
<dbReference type="CDD" id="cd01650">
    <property type="entry name" value="RT_nLTR_like"/>
    <property type="match status" value="1"/>
</dbReference>
<dbReference type="AlphaFoldDB" id="A0A914DXK2"/>
<dbReference type="WBParaSite" id="ACRNAN_scaffold4468.g12673.t1">
    <property type="protein sequence ID" value="ACRNAN_scaffold4468.g12673.t1"/>
    <property type="gene ID" value="ACRNAN_scaffold4468.g12673"/>
</dbReference>
<dbReference type="SUPFAM" id="SSF56672">
    <property type="entry name" value="DNA/RNA polymerases"/>
    <property type="match status" value="1"/>
</dbReference>
<feature type="domain" description="Reverse transcriptase" evidence="1">
    <location>
        <begin position="34"/>
        <end position="247"/>
    </location>
</feature>
<name>A0A914DXK2_9BILA</name>
<proteinExistence type="predicted"/>
<evidence type="ECO:0000313" key="2">
    <source>
        <dbReference type="Proteomes" id="UP000887540"/>
    </source>
</evidence>
<dbReference type="InterPro" id="IPR043502">
    <property type="entry name" value="DNA/RNA_pol_sf"/>
</dbReference>
<dbReference type="InterPro" id="IPR000477">
    <property type="entry name" value="RT_dom"/>
</dbReference>
<accession>A0A914DXK2</accession>
<sequence>MPTRKAPGPDGITMPILKMLKEQMANSIALLINRCILDGEFPNGWKEAVVVPIPKKDNSSDPNDYRPISLLPIVSKIAEAYFFTCLYPVINESLSECQFGFRKMRSTTDALFYFEHRVTTGFNECKKGNSASKVGAVFFDVRKAFDTVPHHRLLKRLQDLNLPPNWLNFMSSYLLRFKNRSFKTRVGKATSQEFKITTGVPQGSVLVPLLFLAYVDQIFEVKLSASTRLILYAYDLAYVKPIPSPKE</sequence>
<protein>
    <submittedName>
        <fullName evidence="3">Reverse transcriptase domain-containing protein</fullName>
    </submittedName>
</protein>
<evidence type="ECO:0000313" key="3">
    <source>
        <dbReference type="WBParaSite" id="ACRNAN_scaffold4468.g12673.t1"/>
    </source>
</evidence>
<keyword evidence="2" id="KW-1185">Reference proteome</keyword>
<organism evidence="2 3">
    <name type="scientific">Acrobeloides nanus</name>
    <dbReference type="NCBI Taxonomy" id="290746"/>
    <lineage>
        <taxon>Eukaryota</taxon>
        <taxon>Metazoa</taxon>
        <taxon>Ecdysozoa</taxon>
        <taxon>Nematoda</taxon>
        <taxon>Chromadorea</taxon>
        <taxon>Rhabditida</taxon>
        <taxon>Tylenchina</taxon>
        <taxon>Cephalobomorpha</taxon>
        <taxon>Cephaloboidea</taxon>
        <taxon>Cephalobidae</taxon>
        <taxon>Acrobeloides</taxon>
    </lineage>
</organism>
<dbReference type="Proteomes" id="UP000887540">
    <property type="component" value="Unplaced"/>
</dbReference>
<reference evidence="3" key="1">
    <citation type="submission" date="2022-11" db="UniProtKB">
        <authorList>
            <consortium name="WormBaseParasite"/>
        </authorList>
    </citation>
    <scope>IDENTIFICATION</scope>
</reference>
<dbReference type="Pfam" id="PF00078">
    <property type="entry name" value="RVT_1"/>
    <property type="match status" value="1"/>
</dbReference>
<dbReference type="PANTHER" id="PTHR19446">
    <property type="entry name" value="REVERSE TRANSCRIPTASES"/>
    <property type="match status" value="1"/>
</dbReference>